<keyword evidence="1" id="KW-1133">Transmembrane helix</keyword>
<feature type="transmembrane region" description="Helical" evidence="1">
    <location>
        <begin position="134"/>
        <end position="159"/>
    </location>
</feature>
<dbReference type="PANTHER" id="PTHR37446">
    <property type="entry name" value="CLAUDIN-LIKE IN CAENORHABDITIS"/>
    <property type="match status" value="1"/>
</dbReference>
<keyword evidence="3" id="KW-1185">Reference proteome</keyword>
<protein>
    <submittedName>
        <fullName evidence="2">Uncharacterized protein</fullName>
    </submittedName>
</protein>
<evidence type="ECO:0000313" key="2">
    <source>
        <dbReference type="EMBL" id="KAK6740631.1"/>
    </source>
</evidence>
<keyword evidence="1" id="KW-0812">Transmembrane</keyword>
<gene>
    <name evidence="2" type="primary">Necator_chrIII.g9613</name>
    <name evidence="2" type="ORF">RB195_008848</name>
</gene>
<evidence type="ECO:0000256" key="1">
    <source>
        <dbReference type="SAM" id="Phobius"/>
    </source>
</evidence>
<dbReference type="Proteomes" id="UP001303046">
    <property type="component" value="Unassembled WGS sequence"/>
</dbReference>
<dbReference type="InterPro" id="IPR009545">
    <property type="entry name" value="Claudin-like"/>
</dbReference>
<organism evidence="2 3">
    <name type="scientific">Necator americanus</name>
    <name type="common">Human hookworm</name>
    <dbReference type="NCBI Taxonomy" id="51031"/>
    <lineage>
        <taxon>Eukaryota</taxon>
        <taxon>Metazoa</taxon>
        <taxon>Ecdysozoa</taxon>
        <taxon>Nematoda</taxon>
        <taxon>Chromadorea</taxon>
        <taxon>Rhabditida</taxon>
        <taxon>Rhabditina</taxon>
        <taxon>Rhabditomorpha</taxon>
        <taxon>Strongyloidea</taxon>
        <taxon>Ancylostomatidae</taxon>
        <taxon>Bunostominae</taxon>
        <taxon>Necator</taxon>
    </lineage>
</organism>
<dbReference type="PANTHER" id="PTHR37446:SF1">
    <property type="entry name" value="CLAUDIN"/>
    <property type="match status" value="1"/>
</dbReference>
<comment type="caution">
    <text evidence="2">The sequence shown here is derived from an EMBL/GenBank/DDBJ whole genome shotgun (WGS) entry which is preliminary data.</text>
</comment>
<name>A0ABR1CQL2_NECAM</name>
<sequence length="164" mass="18009">MCIFSACGQIVFGVVMVACLILTAIPTFNGQMFTWSCLKDIKHCDVLPTEKTGYMKTYATFMCLALAFEVIAIIWNLIAFCACCCKRFLIHPLSILSLITTIMLLIATIVYGVNNKGKLGKFGDEIHHKDAYGYSFWLTVCALVLAAVDTVIASITVCLGKNCL</sequence>
<feature type="transmembrane region" description="Helical" evidence="1">
    <location>
        <begin position="7"/>
        <end position="25"/>
    </location>
</feature>
<feature type="transmembrane region" description="Helical" evidence="1">
    <location>
        <begin position="58"/>
        <end position="83"/>
    </location>
</feature>
<evidence type="ECO:0000313" key="3">
    <source>
        <dbReference type="Proteomes" id="UP001303046"/>
    </source>
</evidence>
<proteinExistence type="predicted"/>
<reference evidence="2 3" key="1">
    <citation type="submission" date="2023-08" db="EMBL/GenBank/DDBJ databases">
        <title>A Necator americanus chromosomal reference genome.</title>
        <authorList>
            <person name="Ilik V."/>
            <person name="Petrzelkova K.J."/>
            <person name="Pardy F."/>
            <person name="Fuh T."/>
            <person name="Niatou-Singa F.S."/>
            <person name="Gouil Q."/>
            <person name="Baker L."/>
            <person name="Ritchie M.E."/>
            <person name="Jex A.R."/>
            <person name="Gazzola D."/>
            <person name="Li H."/>
            <person name="Toshio Fujiwara R."/>
            <person name="Zhan B."/>
            <person name="Aroian R.V."/>
            <person name="Pafco B."/>
            <person name="Schwarz E.M."/>
        </authorList>
    </citation>
    <scope>NUCLEOTIDE SEQUENCE [LARGE SCALE GENOMIC DNA]</scope>
    <source>
        <strain evidence="2 3">Aroian</strain>
        <tissue evidence="2">Whole animal</tissue>
    </source>
</reference>
<feature type="transmembrane region" description="Helical" evidence="1">
    <location>
        <begin position="95"/>
        <end position="114"/>
    </location>
</feature>
<keyword evidence="1" id="KW-0472">Membrane</keyword>
<dbReference type="Pfam" id="PF06653">
    <property type="entry name" value="Claudin_3"/>
    <property type="match status" value="1"/>
</dbReference>
<accession>A0ABR1CQL2</accession>
<dbReference type="EMBL" id="JAVFWL010000003">
    <property type="protein sequence ID" value="KAK6740631.1"/>
    <property type="molecule type" value="Genomic_DNA"/>
</dbReference>
<dbReference type="Gene3D" id="1.20.140.150">
    <property type="match status" value="1"/>
</dbReference>